<protein>
    <submittedName>
        <fullName evidence="1">Uncharacterized protein</fullName>
    </submittedName>
</protein>
<dbReference type="EMBL" id="CCBP010000081">
    <property type="protein sequence ID" value="CDO70363.1"/>
    <property type="molecule type" value="Genomic_DNA"/>
</dbReference>
<comment type="caution">
    <text evidence="1">The sequence shown here is derived from an EMBL/GenBank/DDBJ whole genome shotgun (WGS) entry which is preliminary data.</text>
</comment>
<dbReference type="HOGENOM" id="CLU_715980_0_0_1"/>
<evidence type="ECO:0000313" key="1">
    <source>
        <dbReference type="EMBL" id="CDO70363.1"/>
    </source>
</evidence>
<sequence>MSDNPNNPFMRLTTVYTGLPIDDALGPPLGSSVSRAQVLAPSAPDFPPTPTPPAQAPRALMTTPQPSEMQLSAPPFVVGRALTGHGGFSTPGASFTSMSTSSFSDMEQSSIDLSKYRRLAEAHGLHHEQADTAVELAAMTPRSARVALYAQVQVGINLVKKFREQQTKVWSMSEKALNRMHLLVRLSLLAPMPFSWKNLFARLVFKLLLRDGWIPKDIENFPERVTVVNSKISKFASHVRSHMKILIQDSLQTPYTDILHLTKDIVQPCAASVDITREVLAGVAYVRSLVTKEMAERAAASITHTPAASTALARDAWDVLDVRLKADRKDNDSNEARKTFLDDQLQKDLDTYGVYAEDSSHLVSARSSTSLQAAVFEAARKGASRL</sequence>
<organism evidence="1 2">
    <name type="scientific">Pycnoporus cinnabarinus</name>
    <name type="common">Cinnabar-red polypore</name>
    <name type="synonym">Trametes cinnabarina</name>
    <dbReference type="NCBI Taxonomy" id="5643"/>
    <lineage>
        <taxon>Eukaryota</taxon>
        <taxon>Fungi</taxon>
        <taxon>Dikarya</taxon>
        <taxon>Basidiomycota</taxon>
        <taxon>Agaricomycotina</taxon>
        <taxon>Agaricomycetes</taxon>
        <taxon>Polyporales</taxon>
        <taxon>Polyporaceae</taxon>
        <taxon>Trametes</taxon>
    </lineage>
</organism>
<dbReference type="Proteomes" id="UP000029665">
    <property type="component" value="Unassembled WGS sequence"/>
</dbReference>
<proteinExistence type="predicted"/>
<gene>
    <name evidence="1" type="ORF">BN946_scf184999.g3</name>
</gene>
<evidence type="ECO:0000313" key="2">
    <source>
        <dbReference type="Proteomes" id="UP000029665"/>
    </source>
</evidence>
<reference evidence="1" key="1">
    <citation type="submission" date="2014-01" db="EMBL/GenBank/DDBJ databases">
        <title>The genome of the white-rot fungus Pycnoporus cinnabarinus: a basidiomycete model with a versatile arsenal for lignocellulosic biomass breakdown.</title>
        <authorList>
            <person name="Levasseur A."/>
            <person name="Lomascolo A."/>
            <person name="Ruiz-Duenas F.J."/>
            <person name="Uzan E."/>
            <person name="Piumi F."/>
            <person name="Kues U."/>
            <person name="Ram A.F.J."/>
            <person name="Murat C."/>
            <person name="Haon M."/>
            <person name="Benoit I."/>
            <person name="Arfi Y."/>
            <person name="Chevret D."/>
            <person name="Drula E."/>
            <person name="Kwon M.J."/>
            <person name="Gouret P."/>
            <person name="Lesage-Meessen L."/>
            <person name="Lombard V."/>
            <person name="Mariette J."/>
            <person name="Noirot C."/>
            <person name="Park J."/>
            <person name="Patyshakuliyeva A."/>
            <person name="Wieneger R.A.B."/>
            <person name="Wosten H.A.B."/>
            <person name="Martin F."/>
            <person name="Coutinho P.M."/>
            <person name="de Vries R."/>
            <person name="Martinez A.T."/>
            <person name="Klopp C."/>
            <person name="Pontarotti P."/>
            <person name="Henrissat B."/>
            <person name="Record E."/>
        </authorList>
    </citation>
    <scope>NUCLEOTIDE SEQUENCE [LARGE SCALE GENOMIC DNA]</scope>
    <source>
        <strain evidence="1">BRFM137</strain>
    </source>
</reference>
<name>A0A060SDA8_PYCCI</name>
<dbReference type="AlphaFoldDB" id="A0A060SDA8"/>
<dbReference type="OrthoDB" id="2756561at2759"/>
<accession>A0A060SDA8</accession>
<keyword evidence="2" id="KW-1185">Reference proteome</keyword>
<dbReference type="OMA" id="YAEDSSH"/>